<evidence type="ECO:0000256" key="6">
    <source>
        <dbReference type="ARBA" id="ARBA00022807"/>
    </source>
</evidence>
<keyword evidence="4" id="KW-0833">Ubl conjugation pathway</keyword>
<evidence type="ECO:0000256" key="7">
    <source>
        <dbReference type="SAM" id="MobiDB-lite"/>
    </source>
</evidence>
<dbReference type="EC" id="3.4.19.12" evidence="2"/>
<accession>A0A8H4K9M6</accession>
<evidence type="ECO:0000256" key="2">
    <source>
        <dbReference type="ARBA" id="ARBA00012759"/>
    </source>
</evidence>
<dbReference type="GO" id="GO:0006508">
    <property type="term" value="P:proteolysis"/>
    <property type="evidence" value="ECO:0007669"/>
    <property type="project" value="UniProtKB-KW"/>
</dbReference>
<dbReference type="PANTHER" id="PTHR13367">
    <property type="entry name" value="UBIQUITIN THIOESTERASE"/>
    <property type="match status" value="1"/>
</dbReference>
<feature type="region of interest" description="Disordered" evidence="7">
    <location>
        <begin position="161"/>
        <end position="181"/>
    </location>
</feature>
<evidence type="ECO:0000256" key="3">
    <source>
        <dbReference type="ARBA" id="ARBA00022670"/>
    </source>
</evidence>
<feature type="compositionally biased region" description="Basic and acidic residues" evidence="7">
    <location>
        <begin position="2813"/>
        <end position="2826"/>
    </location>
</feature>
<feature type="region of interest" description="Disordered" evidence="7">
    <location>
        <begin position="2808"/>
        <end position="2827"/>
    </location>
</feature>
<feature type="domain" description="DUF3638" evidence="8">
    <location>
        <begin position="1995"/>
        <end position="2217"/>
    </location>
</feature>
<keyword evidence="5" id="KW-0378">Hydrolase</keyword>
<comment type="caution">
    <text evidence="11">The sequence shown here is derived from an EMBL/GenBank/DDBJ whole genome shotgun (WGS) entry which is preliminary data.</text>
</comment>
<feature type="domain" description="DUF3645" evidence="9">
    <location>
        <begin position="2340"/>
        <end position="2373"/>
    </location>
</feature>
<dbReference type="GO" id="GO:0004843">
    <property type="term" value="F:cysteine-type deubiquitinase activity"/>
    <property type="evidence" value="ECO:0007669"/>
    <property type="project" value="UniProtKB-EC"/>
</dbReference>
<evidence type="ECO:0000259" key="9">
    <source>
        <dbReference type="Pfam" id="PF12359"/>
    </source>
</evidence>
<dbReference type="InterPro" id="IPR027796">
    <property type="entry name" value="OTT_1508_deam-like"/>
</dbReference>
<dbReference type="EMBL" id="JAADJG010000498">
    <property type="protein sequence ID" value="KAF4445849.1"/>
    <property type="molecule type" value="Genomic_DNA"/>
</dbReference>
<dbReference type="InterPro" id="IPR051346">
    <property type="entry name" value="OTU_Deubiquitinase"/>
</dbReference>
<evidence type="ECO:0000256" key="1">
    <source>
        <dbReference type="ARBA" id="ARBA00000707"/>
    </source>
</evidence>
<dbReference type="OrthoDB" id="3182339at2759"/>
<protein>
    <recommendedName>
        <fullName evidence="2">ubiquitinyl hydrolase 1</fullName>
        <ecNumber evidence="2">3.4.19.12</ecNumber>
    </recommendedName>
</protein>
<evidence type="ECO:0000256" key="4">
    <source>
        <dbReference type="ARBA" id="ARBA00022786"/>
    </source>
</evidence>
<feature type="region of interest" description="Disordered" evidence="7">
    <location>
        <begin position="1678"/>
        <end position="1706"/>
    </location>
</feature>
<name>A0A8H4K9M6_9HYPO</name>
<keyword evidence="6" id="KW-0788">Thiol protease</keyword>
<dbReference type="Pfam" id="PF14441">
    <property type="entry name" value="OTT_1508_deam"/>
    <property type="match status" value="1"/>
</dbReference>
<evidence type="ECO:0000259" key="10">
    <source>
        <dbReference type="Pfam" id="PF20255"/>
    </source>
</evidence>
<evidence type="ECO:0000259" key="8">
    <source>
        <dbReference type="Pfam" id="PF12340"/>
    </source>
</evidence>
<comment type="catalytic activity">
    <reaction evidence="1">
        <text>Thiol-dependent hydrolysis of ester, thioester, amide, peptide and isopeptide bonds formed by the C-terminal Gly of ubiquitin (a 76-residue protein attached to proteins as an intracellular targeting signal).</text>
        <dbReference type="EC" id="3.4.19.12"/>
    </reaction>
</comment>
<dbReference type="Proteomes" id="UP000605986">
    <property type="component" value="Unassembled WGS sequence"/>
</dbReference>
<dbReference type="Pfam" id="PF20255">
    <property type="entry name" value="DUF6606"/>
    <property type="match status" value="1"/>
</dbReference>
<dbReference type="InterPro" id="IPR022105">
    <property type="entry name" value="DUF3645"/>
</dbReference>
<dbReference type="InterPro" id="IPR046541">
    <property type="entry name" value="DUF6606"/>
</dbReference>
<dbReference type="PANTHER" id="PTHR13367:SF34">
    <property type="match status" value="1"/>
</dbReference>
<gene>
    <name evidence="11" type="ORF">F53441_10495</name>
</gene>
<evidence type="ECO:0000256" key="5">
    <source>
        <dbReference type="ARBA" id="ARBA00022801"/>
    </source>
</evidence>
<dbReference type="Pfam" id="PF12359">
    <property type="entry name" value="DUF3645"/>
    <property type="match status" value="1"/>
</dbReference>
<keyword evidence="3" id="KW-0645">Protease</keyword>
<keyword evidence="12" id="KW-1185">Reference proteome</keyword>
<dbReference type="InterPro" id="IPR022099">
    <property type="entry name" value="DUF3638"/>
</dbReference>
<organism evidence="11 12">
    <name type="scientific">Fusarium austroafricanum</name>
    <dbReference type="NCBI Taxonomy" id="2364996"/>
    <lineage>
        <taxon>Eukaryota</taxon>
        <taxon>Fungi</taxon>
        <taxon>Dikarya</taxon>
        <taxon>Ascomycota</taxon>
        <taxon>Pezizomycotina</taxon>
        <taxon>Sordariomycetes</taxon>
        <taxon>Hypocreomycetidae</taxon>
        <taxon>Hypocreales</taxon>
        <taxon>Nectriaceae</taxon>
        <taxon>Fusarium</taxon>
        <taxon>Fusarium concolor species complex</taxon>
    </lineage>
</organism>
<evidence type="ECO:0000313" key="12">
    <source>
        <dbReference type="Proteomes" id="UP000605986"/>
    </source>
</evidence>
<feature type="domain" description="DUF6606" evidence="10">
    <location>
        <begin position="11"/>
        <end position="265"/>
    </location>
</feature>
<reference evidence="11" key="1">
    <citation type="submission" date="2020-01" db="EMBL/GenBank/DDBJ databases">
        <title>Identification and distribution of gene clusters putatively required for synthesis of sphingolipid metabolism inhibitors in phylogenetically diverse species of the filamentous fungus Fusarium.</title>
        <authorList>
            <person name="Kim H.-S."/>
            <person name="Busman M."/>
            <person name="Brown D.W."/>
            <person name="Divon H."/>
            <person name="Uhlig S."/>
            <person name="Proctor R.H."/>
        </authorList>
    </citation>
    <scope>NUCLEOTIDE SEQUENCE</scope>
    <source>
        <strain evidence="11">NRRL 53441</strain>
    </source>
</reference>
<proteinExistence type="predicted"/>
<dbReference type="Pfam" id="PF12340">
    <property type="entry name" value="DUF3638"/>
    <property type="match status" value="1"/>
</dbReference>
<sequence length="3578" mass="408810">MLCTNEQFDYLFHHLILPAKLPGHDDASGSNEAFLITFVLQCLERFAESARSDEATCRLCISAMENMRDARDLNGGLDSASVQNSLKRISAHGLLIRGTNESFCFETFELSPTNKAAMTTKGRLIREFPATAVEVSAEDFCNPSFQEVLTKTLVKMSHQGVSEMQPKVQKAKQMHDEERDTTDPRIVTELLTSFLRGAGSAVEIKAVQKRTREEVSWHNSRSPWRRSPVWLLIRVGLQLTMSRHECGSHDVYKRFMVFLIAQTLELANERSSPSEILHLMMAKISRRICKLGDSHEEEWLQSVKNIVSSASTCLKARWSNIQRRFEKPLDLDALAEFDFRDHLQLFLPEVDKFLATITQRKSQSTKSCLALKGSALTPDPATLPTVDGSVNNDYKSFKLAVVESWVQQNLDRWVQSHIKTESSCHELKKLLESYHLSAQRWYVTRPEGMSRMLLTIGELWMAVDMLAIHHYPLLQEYSPEIPTQIWQALLIHSKRDMKRLYRLETYIIERKQRSEQNPRPSAISSYGLVSSFPVEYFEQSPMLQAKKQAIEAKAQKDRDNKVKEFRELKAKYDSIMREYDESECDQVLQFQGGVEYYVHRQHKCHRCSLPAKAKKLKITPHEWPLPEDELEAQATVFEMDVPEAFAIWRDTTVYFIDNVLGFTSSDSYPRSSYPLATYRSLSTWFSSKRYRVQLLSETKSHGQTHRNQKLIENSCEADVCLNNGLRFRYHDNSRNTLIQQFTPTMTVSDWCIIKLPQRAKAMERFMVRTWDRPDGETPNQAIASQSECPDFLSLGEFKALAVLPYGYRLQWMSILTQLAMPTIDFNKQETAIFLLQMSLQAGPYWSNEMARHAHKRPTELEFGCQMLASLTQCVSRVEQNWESYTSLCSFTCLTTRLLALADKSLFEPILELLTRCRKISYKWLMKLLAKVQDINDRVQRKEFLETALYVALICIETFNIEGKLFQSMLTDSQQAAILVEVAIIIHNNSDLGRSGDDALYSIMFDRFELTMHRARPILVQEVMSKDNDCLDLAIERRWPNFLRESEWSLASDTCHWMKTTTGNLEVHVNILTGELLVNGSPVSRLPREYETHKEYQRLFGTTAINVMPSDLPGMQFCSTSAFQGYTVHLGLQSIGNKDLLVRLCKEDSTLDFIPSRTLEGLLPRHFVEGYVHWRHGNSSTVEFCELNDPWTTGNPKHWYLKEENSNWKLSRYDGSFLTAPSSQLAKHITGIFSRLESPSNIHLIIDPERNNAEIQLPRLQLDFSVKSGESALRSRQFRDMQIDCDQSIATLVGLQSKLVLRDSQDPSSRTVIIPEGKVKFRKEKGHSIENHIDVVVEIGTANRVQGYRLDDLLCRLVANDKVESKLFLAYLHALTSYCLPDPFIKRTGTEQALTILRSAPIRAPAVLSEAAYERLSLLNDLSPGRSFYPECEKVMQNVKWLTDLSYLSQDDRFGKLVREVHQQSCEVQFLFPHQKVPALEDHTSIELADRAILRTSSQRVSGFGAEDFTIKHDVKYEARDRQRQSERSMRAAEMAFRAYRNSCSLAKPISGQLAVHLYQLMCSDSTVKPRSILPKSKIYYDSCWLQGPESFLSSVWCHLHYSYQKSPDWLGRFELMMWMATMSYSADYDAQAVQALLMLTQSQAVASAPLPVEFSYKLSKGYNLRDIQLQDSASDSAISFEASPEANSSERPDETSKVAASRKRGEFKTKKERAVEAFARHLKRQWPTRTPVRPESRDIESYIRIGPAMEDALRKWSHWQKNLEFKKYLEEVVSRLKDIPTEEIQLESEPPRVLISPTKQTSGFVATKNLFSGSGVLINGSAPMLDGLVLRLPRHAQGTKLTGIIDYLDTKAQLNYEHRYLRELRDSLSSLHGYVESELDQDKLADLPNLLHNHLRNCQSYVTDIYDSLLAAASSSISDGTKRTILEDSGSPPRLSPIVFLQQLKLSQWEHLSREWKEILVAYGTAITALQQAKRLIRFQSSHVDLIRELENSGHKSWSPHDYPEWLLLECESEMMIRDVQQQIAQQMINPPDKQNSVMQLNMGEGKSTVIVPIVATALGDGSKLVRVIVAKPQAKQMHQMLTSKLSGLLDRPVYLLPFSRDIKMNPMNANIMQGLMTKCMEEGGVLMVQPEHLLSFQLMELECQLSKRMDVAERMTKTREFFDHSSRDIVDESDENFSVKFELIYTLGQQRPIEHSPDRWTVIQQVMGLIAKVGSEVKSQFPDSLEFDIRHVGRFPRVRILRPDAEEVILSQVIEIICKTGMAGLPLARQPKRIRDAVRHYIFQREPSAADIEAVERSSFWGETTSRNILLLRGLFSGGILAFALGSKRWRVNYGVDQNREKKTKLAVPFRAKDNPTPRSEFSHPDVVIMFTCLSYYYSGLDDEALFSAFDLLTRSDNSNLEYNAWVKSAPTLPTAFRTLEGVNLRDRVQCTTEIFPYIRYSKAAIDYYLCHLVFAKESKEFPHKLSASGWDLGKKKNSPTTGFSGTNDSRYVLPFGVKQLHLPEQKHTNALVLDYLLQPENSIALMPREAKGTTFDSLILLRMVSEMSSNTRVILDVGAQVVDLTNQEFSKQWLASHKNDDRTQAVIFFNDNDEIVVIDHSGKVEDLQTSPFANQLDRCLVFLDEAHTRGTDLKLPPDYRAVVTLGAGLTKDRLVQACMRMRKLGKGQTVVFCIPWEIEQKILQLKGQDDSNHDISVSDVLCWAITETCLDLRRAIPLWLTQGVRFNKQQELWPKFTDHEYFRSQYSVAEKFLEEEGQSLSERYRPQKGPADLSLLLGQVTSSIAEEFKTRCDEFGLTRLRTSSLQEEQERELAPETQHERQVEKMPALKPETHTVSQFLKDWIQDGSFPDDSQSFHAVIKPAFQSLSRTSAASYLDVREFPAIVWATMDFIHTVKEALEGKNYSDSFQRPVQWVLTSQEEGTRCRLVIISPYEAQHCLPLIERSQHVTLRLYSPRLNLGFQPLDHLQLYCVSGRKSGDIIPRDIVTFLNLFAGQLYLSSFEDYKRLCDLLGLAWDVADDAVILGPDGFIALENSGRIINTSGFTKSPTQFLKCLLENIRQDCGVIGKTDMGKIIDGLQLLYEPIILEHALQKIGGLQICSLENQTLDNYDAAMPDFEAFQFFTNKMAQVCDNERGGNSVSALAILQGELGPNYVFGSNYKDENEVESTQDFVRTLLDLVGLNPDSLGTSALQKKVLALMLSFNMPRLGEYLLLLKRSVNSCLDICKRRGDDNGGIMSSFLLQDKLGLLTASDSVIVENLHVLVNKCKFALDTTTVNAEQRSVSDCETLIKAIHALKEKKVIDIISERAKDGEMTRSEPWCNLRHFLGRWVSYRQAAHGVVSAAQRWPDLFRDFEITMVPSSARIRNPIHKSDITSAIIIQHIAAEEKIEESQFGDVLADAKQLGIDDVIQNLQTSRNFRPLVHAEVAVYEYLKKRDIRTENYWNRWNYIGSSKPTCRLCHYFFEALNEKPHVRLSHWNLYHNWRLPDFDENCDTKEVVDKISGRMRDDLKRTLREKIVRRKMRDSNTSSSFPDYLRIESGGSESMVKTDGMAVLDDENPRSLEGAVSVMSLRDGE</sequence>
<evidence type="ECO:0000313" key="11">
    <source>
        <dbReference type="EMBL" id="KAF4445849.1"/>
    </source>
</evidence>